<sequence>MDFILKDGQGVSFKFPVNPEEVSISRQKGYDTVNILNYGEFDFPQGEKVKEITFSSFFPQEYDPSYCNCEENELPDPMAAMNTLNAFLMSQKPLRFIMTETAINVPVFVASHNSTFRGNEQGDVSFDISLRTWRDMKIAQKAGVSGKQTAVNKKQRSDLKEQKKSYTVKSGDSLSKIAKLELGDSSKWQSIYTLNKKIIGTNPNAIKPGQKLVLP</sequence>
<dbReference type="SUPFAM" id="SSF54106">
    <property type="entry name" value="LysM domain"/>
    <property type="match status" value="1"/>
</dbReference>
<dbReference type="PANTHER" id="PTHR34700:SF4">
    <property type="entry name" value="PHAGE-LIKE ELEMENT PBSX PROTEIN XKDP"/>
    <property type="match status" value="1"/>
</dbReference>
<evidence type="ECO:0000259" key="2">
    <source>
        <dbReference type="PROSITE" id="PS51782"/>
    </source>
</evidence>
<dbReference type="Proteomes" id="UP001241848">
    <property type="component" value="Unassembled WGS sequence"/>
</dbReference>
<feature type="domain" description="LysM" evidence="2">
    <location>
        <begin position="164"/>
        <end position="214"/>
    </location>
</feature>
<dbReference type="PANTHER" id="PTHR34700">
    <property type="entry name" value="POTASSIUM BINDING PROTEIN KBP"/>
    <property type="match status" value="1"/>
</dbReference>
<dbReference type="InterPro" id="IPR052196">
    <property type="entry name" value="Bact_Kbp"/>
</dbReference>
<dbReference type="CDD" id="cd00118">
    <property type="entry name" value="LysM"/>
    <property type="match status" value="1"/>
</dbReference>
<organism evidence="3 4">
    <name type="scientific">Paenibacillus zeirhizosphaerae</name>
    <dbReference type="NCBI Taxonomy" id="2987519"/>
    <lineage>
        <taxon>Bacteria</taxon>
        <taxon>Bacillati</taxon>
        <taxon>Bacillota</taxon>
        <taxon>Bacilli</taxon>
        <taxon>Bacillales</taxon>
        <taxon>Paenibacillaceae</taxon>
        <taxon>Paenibacillus</taxon>
    </lineage>
</organism>
<name>A0ABT9FW97_9BACL</name>
<accession>A0ABT9FW97</accession>
<dbReference type="InterPro" id="IPR018392">
    <property type="entry name" value="LysM"/>
</dbReference>
<protein>
    <submittedName>
        <fullName evidence="3">LysM peptidoglycan-binding domain-containing protein</fullName>
    </submittedName>
</protein>
<dbReference type="EMBL" id="JAPCKK010000031">
    <property type="protein sequence ID" value="MDP4098987.1"/>
    <property type="molecule type" value="Genomic_DNA"/>
</dbReference>
<feature type="region of interest" description="Disordered" evidence="1">
    <location>
        <begin position="144"/>
        <end position="164"/>
    </location>
</feature>
<dbReference type="Gene3D" id="3.10.350.10">
    <property type="entry name" value="LysM domain"/>
    <property type="match status" value="1"/>
</dbReference>
<evidence type="ECO:0000313" key="3">
    <source>
        <dbReference type="EMBL" id="MDP4098987.1"/>
    </source>
</evidence>
<keyword evidence="4" id="KW-1185">Reference proteome</keyword>
<proteinExistence type="predicted"/>
<dbReference type="InterPro" id="IPR036779">
    <property type="entry name" value="LysM_dom_sf"/>
</dbReference>
<gene>
    <name evidence="3" type="ORF">OIN60_19875</name>
</gene>
<dbReference type="RefSeq" id="WP_305756605.1">
    <property type="nucleotide sequence ID" value="NZ_JAPCKK010000031.1"/>
</dbReference>
<reference evidence="3 4" key="1">
    <citation type="submission" date="2022-10" db="EMBL/GenBank/DDBJ databases">
        <title>Paenibacillus description and whole genome data of maize root bacterial community.</title>
        <authorList>
            <person name="Marton D."/>
            <person name="Farkas M."/>
            <person name="Cserhati M."/>
        </authorList>
    </citation>
    <scope>NUCLEOTIDE SEQUENCE [LARGE SCALE GENOMIC DNA]</scope>
    <source>
        <strain evidence="3 4">P96</strain>
    </source>
</reference>
<evidence type="ECO:0000313" key="4">
    <source>
        <dbReference type="Proteomes" id="UP001241848"/>
    </source>
</evidence>
<dbReference type="Pfam" id="PF01476">
    <property type="entry name" value="LysM"/>
    <property type="match status" value="1"/>
</dbReference>
<evidence type="ECO:0000256" key="1">
    <source>
        <dbReference type="SAM" id="MobiDB-lite"/>
    </source>
</evidence>
<dbReference type="SMART" id="SM00257">
    <property type="entry name" value="LysM"/>
    <property type="match status" value="1"/>
</dbReference>
<feature type="compositionally biased region" description="Basic and acidic residues" evidence="1">
    <location>
        <begin position="155"/>
        <end position="164"/>
    </location>
</feature>
<comment type="caution">
    <text evidence="3">The sequence shown here is derived from an EMBL/GenBank/DDBJ whole genome shotgun (WGS) entry which is preliminary data.</text>
</comment>
<dbReference type="PROSITE" id="PS51782">
    <property type="entry name" value="LYSM"/>
    <property type="match status" value="1"/>
</dbReference>